<sequence length="737" mass="84512">MDNTHSSPLSPPKHILAKLTPVSPRTPSRARRNTTPVRHKERCYSNGSPRSKRVLSPEQVHAKVMMWKVKEEEHIRKKRYAASQRMLIAEQKRCALLEERRETARRFSDNAIIWNRYKFVIDFPEDAVESAIEDEDGQDMTSCPPSTTNSYTVISEAVHYHIIKRKLHNSIMSLPISTLLETPYEEIQHHVQSPHLRTTIKLTLCELLRAQDAFPGVPLENVFLSSLLLLSDHTSNQNDKVYDARLGPHAEAEFGGYLVSWMRDVAVLKDGFFEKIKSRLLVLCRKMIVLFQYAVCGRISDASSKKLKFLNCWRRYCDLFRLFQVLFLTRCLLLLMRAMDTLQSGIAIQEHVGVDVAVEHEKLEEFKQRKNVLVRQLAQWKRNSKCNDGNRWCFVNKGLKEKCAELSREFEMSSSANRVSISSILIPPGFTIEEWEKFRLEEVLDHAAAAAAAATPTVLKMKTGRDILQNGVRVTELELKMERIGMTSFRQCASRCSSVDASVDLSLRLFGSASVTLKGADLELVENGWRDMTESEYFKTVQSLYHRLTQCHTGALVTSLRQYLGWWRRTILGNTQNHVSFAMESTTYSEFALQMSVFTLSNRLSVGVTLEDYIYELPLELLNGTETALGHRKGLPITTLVVERLLSDLRASEKKRKRSSISILMGDCVFNEIKQLYDDLYGSIGEGLLFLLATSTELKKFDWLLPEVLRFKCHRWSTIMALHWKTFGPIVYNKIVL</sequence>
<dbReference type="EMBL" id="LK052914">
    <property type="protein sequence ID" value="CDR47161.1"/>
    <property type="molecule type" value="Genomic_DNA"/>
</dbReference>
<dbReference type="AlphaFoldDB" id="A0A061BB41"/>
<reference evidence="2" key="1">
    <citation type="journal article" date="2014" name="Genome Announc.">
        <title>Genome sequence of the yeast Cyberlindnera fabianii (Hansenula fabianii).</title>
        <authorList>
            <person name="Freel K.C."/>
            <person name="Sarilar V."/>
            <person name="Neuveglise C."/>
            <person name="Devillers H."/>
            <person name="Friedrich A."/>
            <person name="Schacherer J."/>
        </authorList>
    </citation>
    <scope>NUCLEOTIDE SEQUENCE</scope>
    <source>
        <strain evidence="2">YJS4271</strain>
    </source>
</reference>
<protein>
    <submittedName>
        <fullName evidence="2">CYFA0S29e01101g1_1</fullName>
    </submittedName>
</protein>
<feature type="region of interest" description="Disordered" evidence="1">
    <location>
        <begin position="1"/>
        <end position="53"/>
    </location>
</feature>
<gene>
    <name evidence="2" type="ORF">CYFA0S_29e01101g</name>
</gene>
<evidence type="ECO:0000256" key="1">
    <source>
        <dbReference type="SAM" id="MobiDB-lite"/>
    </source>
</evidence>
<accession>A0A061BB41</accession>
<name>A0A061BB41_CYBFA</name>
<organism evidence="2">
    <name type="scientific">Cyberlindnera fabianii</name>
    <name type="common">Yeast</name>
    <name type="synonym">Hansenula fabianii</name>
    <dbReference type="NCBI Taxonomy" id="36022"/>
    <lineage>
        <taxon>Eukaryota</taxon>
        <taxon>Fungi</taxon>
        <taxon>Dikarya</taxon>
        <taxon>Ascomycota</taxon>
        <taxon>Saccharomycotina</taxon>
        <taxon>Saccharomycetes</taxon>
        <taxon>Phaffomycetales</taxon>
        <taxon>Phaffomycetaceae</taxon>
        <taxon>Cyberlindnera</taxon>
    </lineage>
</organism>
<proteinExistence type="predicted"/>
<evidence type="ECO:0000313" key="2">
    <source>
        <dbReference type="EMBL" id="CDR47161.1"/>
    </source>
</evidence>
<dbReference type="VEuPathDB" id="FungiDB:BON22_5212"/>
<feature type="compositionally biased region" description="Basic residues" evidence="1">
    <location>
        <begin position="28"/>
        <end position="41"/>
    </location>
</feature>